<dbReference type="InterPro" id="IPR017452">
    <property type="entry name" value="GPCR_Rhodpsn_7TM"/>
</dbReference>
<feature type="transmembrane region" description="Helical" evidence="11">
    <location>
        <begin position="277"/>
        <end position="301"/>
    </location>
</feature>
<feature type="transmembrane region" description="Helical" evidence="11">
    <location>
        <begin position="237"/>
        <end position="257"/>
    </location>
</feature>
<evidence type="ECO:0000256" key="5">
    <source>
        <dbReference type="ARBA" id="ARBA00023040"/>
    </source>
</evidence>
<evidence type="ECO:0000259" key="12">
    <source>
        <dbReference type="PROSITE" id="PS50262"/>
    </source>
</evidence>
<evidence type="ECO:0000256" key="8">
    <source>
        <dbReference type="ARBA" id="ARBA00023224"/>
    </source>
</evidence>
<evidence type="ECO:0000256" key="10">
    <source>
        <dbReference type="SAM" id="MobiDB-lite"/>
    </source>
</evidence>
<dbReference type="PROSITE" id="PS00237">
    <property type="entry name" value="G_PROTEIN_RECEP_F1_1"/>
    <property type="match status" value="1"/>
</dbReference>
<feature type="transmembrane region" description="Helical" evidence="11">
    <location>
        <begin position="95"/>
        <end position="116"/>
    </location>
</feature>
<keyword evidence="4 11" id="KW-1133">Transmembrane helix</keyword>
<keyword evidence="5 9" id="KW-0297">G-protein coupled receptor</keyword>
<evidence type="ECO:0000313" key="14">
    <source>
        <dbReference type="Proteomes" id="UP001175271"/>
    </source>
</evidence>
<proteinExistence type="inferred from homology"/>
<feature type="transmembrane region" description="Helical" evidence="11">
    <location>
        <begin position="49"/>
        <end position="75"/>
    </location>
</feature>
<dbReference type="EMBL" id="JAUCMV010000004">
    <property type="protein sequence ID" value="KAK0401236.1"/>
    <property type="molecule type" value="Genomic_DNA"/>
</dbReference>
<evidence type="ECO:0000256" key="2">
    <source>
        <dbReference type="ARBA" id="ARBA00022475"/>
    </source>
</evidence>
<feature type="transmembrane region" description="Helical" evidence="11">
    <location>
        <begin position="6"/>
        <end position="37"/>
    </location>
</feature>
<dbReference type="PROSITE" id="PS50262">
    <property type="entry name" value="G_PROTEIN_RECEP_F1_2"/>
    <property type="match status" value="1"/>
</dbReference>
<evidence type="ECO:0000256" key="9">
    <source>
        <dbReference type="RuleBase" id="RU000688"/>
    </source>
</evidence>
<name>A0AA39LKM6_9BILA</name>
<keyword evidence="6 11" id="KW-0472">Membrane</keyword>
<dbReference type="Gene3D" id="1.20.1070.10">
    <property type="entry name" value="Rhodopsin 7-helix transmembrane proteins"/>
    <property type="match status" value="1"/>
</dbReference>
<sequence>MFPGYLVIMLTIYSVVFVVGVVGNVWVILSLVLIWYDNGFPQRSKFKRVSIYVLSLSIVDLLVLSMLPMLIGYFLKGTWEFGYFACKLFWTIENVNKLLSVGILTVMSFERYLGVCKPFPHSIFRNHNAGIVLVFLVFFVVILCIPIIYFSSTTEHVILTADRRIADTKISCSSDVPDAILPYFILYMFVFAFLFPVVLITFCYVQIVQQINDKTRKSSVRSVSKVSTSSNRVIRSILWVVVFHFVCWTPFWLAILLTLNTTSHITGFLVVSPRTLAIVRLFTSFLPYINSAGNWIFYAAFNRELQDTSREVRQRHARKFQSNVVVGAMLHRAYSIAARPTNDQPRKYSFYHVLDTIKNSSLFTTKIEQERETGDTGESQTSTPAKTKVQRSCSHANNIEMRKHSFFQVVDTIMNGSFSTPIEQEDETKGTEETVVMHSPKDFGVNDIVDEEDENRVIYL</sequence>
<accession>A0AA39LKM6</accession>
<keyword evidence="14" id="KW-1185">Reference proteome</keyword>
<evidence type="ECO:0000256" key="4">
    <source>
        <dbReference type="ARBA" id="ARBA00022989"/>
    </source>
</evidence>
<dbReference type="InterPro" id="IPR000276">
    <property type="entry name" value="GPCR_Rhodpsn"/>
</dbReference>
<dbReference type="SUPFAM" id="SSF81321">
    <property type="entry name" value="Family A G protein-coupled receptor-like"/>
    <property type="match status" value="1"/>
</dbReference>
<keyword evidence="3 9" id="KW-0812">Transmembrane</keyword>
<evidence type="ECO:0000256" key="11">
    <source>
        <dbReference type="SAM" id="Phobius"/>
    </source>
</evidence>
<keyword evidence="7 9" id="KW-0675">Receptor</keyword>
<protein>
    <recommendedName>
        <fullName evidence="12">G-protein coupled receptors family 1 profile domain-containing protein</fullName>
    </recommendedName>
</protein>
<dbReference type="GO" id="GO:0005886">
    <property type="term" value="C:plasma membrane"/>
    <property type="evidence" value="ECO:0007669"/>
    <property type="project" value="UniProtKB-SubCell"/>
</dbReference>
<dbReference type="PRINTS" id="PR00237">
    <property type="entry name" value="GPCRRHODOPSN"/>
</dbReference>
<dbReference type="CDD" id="cd00637">
    <property type="entry name" value="7tm_classA_rhodopsin-like"/>
    <property type="match status" value="1"/>
</dbReference>
<feature type="transmembrane region" description="Helical" evidence="11">
    <location>
        <begin position="128"/>
        <end position="150"/>
    </location>
</feature>
<dbReference type="Pfam" id="PF00001">
    <property type="entry name" value="7tm_1"/>
    <property type="match status" value="1"/>
</dbReference>
<dbReference type="PANTHER" id="PTHR24229:SF40">
    <property type="entry name" value="ALLATOSTATIN C RECEPTOR 1-RELATED"/>
    <property type="match status" value="1"/>
</dbReference>
<evidence type="ECO:0000256" key="7">
    <source>
        <dbReference type="ARBA" id="ARBA00023170"/>
    </source>
</evidence>
<keyword evidence="2" id="KW-1003">Cell membrane</keyword>
<evidence type="ECO:0000256" key="6">
    <source>
        <dbReference type="ARBA" id="ARBA00023136"/>
    </source>
</evidence>
<evidence type="ECO:0000313" key="13">
    <source>
        <dbReference type="EMBL" id="KAK0401236.1"/>
    </source>
</evidence>
<comment type="similarity">
    <text evidence="9">Belongs to the G-protein coupled receptor 1 family.</text>
</comment>
<dbReference type="GO" id="GO:0043005">
    <property type="term" value="C:neuron projection"/>
    <property type="evidence" value="ECO:0007669"/>
    <property type="project" value="TreeGrafter"/>
</dbReference>
<dbReference type="PANTHER" id="PTHR24229">
    <property type="entry name" value="NEUROPEPTIDES RECEPTOR"/>
    <property type="match status" value="1"/>
</dbReference>
<keyword evidence="8 9" id="KW-0807">Transducer</keyword>
<organism evidence="13 14">
    <name type="scientific">Steinernema hermaphroditum</name>
    <dbReference type="NCBI Taxonomy" id="289476"/>
    <lineage>
        <taxon>Eukaryota</taxon>
        <taxon>Metazoa</taxon>
        <taxon>Ecdysozoa</taxon>
        <taxon>Nematoda</taxon>
        <taxon>Chromadorea</taxon>
        <taxon>Rhabditida</taxon>
        <taxon>Tylenchina</taxon>
        <taxon>Panagrolaimomorpha</taxon>
        <taxon>Strongyloidoidea</taxon>
        <taxon>Steinernematidae</taxon>
        <taxon>Steinernema</taxon>
    </lineage>
</organism>
<gene>
    <name evidence="13" type="ORF">QR680_015660</name>
</gene>
<evidence type="ECO:0000256" key="1">
    <source>
        <dbReference type="ARBA" id="ARBA00004651"/>
    </source>
</evidence>
<comment type="subcellular location">
    <subcellularLocation>
        <location evidence="1">Cell membrane</location>
        <topology evidence="1">Multi-pass membrane protein</topology>
    </subcellularLocation>
</comment>
<comment type="caution">
    <text evidence="13">The sequence shown here is derived from an EMBL/GenBank/DDBJ whole genome shotgun (WGS) entry which is preliminary data.</text>
</comment>
<feature type="compositionally biased region" description="Polar residues" evidence="10">
    <location>
        <begin position="376"/>
        <end position="391"/>
    </location>
</feature>
<feature type="transmembrane region" description="Helical" evidence="11">
    <location>
        <begin position="184"/>
        <end position="207"/>
    </location>
</feature>
<dbReference type="Proteomes" id="UP001175271">
    <property type="component" value="Unassembled WGS sequence"/>
</dbReference>
<dbReference type="AlphaFoldDB" id="A0AA39LKM6"/>
<evidence type="ECO:0000256" key="3">
    <source>
        <dbReference type="ARBA" id="ARBA00022692"/>
    </source>
</evidence>
<dbReference type="GO" id="GO:0042277">
    <property type="term" value="F:peptide binding"/>
    <property type="evidence" value="ECO:0007669"/>
    <property type="project" value="TreeGrafter"/>
</dbReference>
<feature type="region of interest" description="Disordered" evidence="10">
    <location>
        <begin position="368"/>
        <end position="391"/>
    </location>
</feature>
<dbReference type="GO" id="GO:0004930">
    <property type="term" value="F:G protein-coupled receptor activity"/>
    <property type="evidence" value="ECO:0007669"/>
    <property type="project" value="UniProtKB-KW"/>
</dbReference>
<reference evidence="13" key="1">
    <citation type="submission" date="2023-06" db="EMBL/GenBank/DDBJ databases">
        <title>Genomic analysis of the entomopathogenic nematode Steinernema hermaphroditum.</title>
        <authorList>
            <person name="Schwarz E.M."/>
            <person name="Heppert J.K."/>
            <person name="Baniya A."/>
            <person name="Schwartz H.T."/>
            <person name="Tan C.-H."/>
            <person name="Antoshechkin I."/>
            <person name="Sternberg P.W."/>
            <person name="Goodrich-Blair H."/>
            <person name="Dillman A.R."/>
        </authorList>
    </citation>
    <scope>NUCLEOTIDE SEQUENCE</scope>
    <source>
        <strain evidence="13">PS9179</strain>
        <tissue evidence="13">Whole animal</tissue>
    </source>
</reference>
<feature type="domain" description="G-protein coupled receptors family 1 profile" evidence="12">
    <location>
        <begin position="23"/>
        <end position="298"/>
    </location>
</feature>